<name>A0A921H2N1_9STAP</name>
<dbReference type="InterPro" id="IPR008840">
    <property type="entry name" value="Sipho_Gp157"/>
</dbReference>
<proteinExistence type="predicted"/>
<organism evidence="2 3">
    <name type="scientific">Staphylococcus kloosii</name>
    <dbReference type="NCBI Taxonomy" id="29384"/>
    <lineage>
        <taxon>Bacteria</taxon>
        <taxon>Bacillati</taxon>
        <taxon>Bacillota</taxon>
        <taxon>Bacilli</taxon>
        <taxon>Bacillales</taxon>
        <taxon>Staphylococcaceae</taxon>
        <taxon>Staphylococcus</taxon>
    </lineage>
</organism>
<dbReference type="EMBL" id="DYVT01000110">
    <property type="protein sequence ID" value="HJF68530.1"/>
    <property type="molecule type" value="Genomic_DNA"/>
</dbReference>
<evidence type="ECO:0000313" key="3">
    <source>
        <dbReference type="Proteomes" id="UP000706163"/>
    </source>
</evidence>
<evidence type="ECO:0000313" key="2">
    <source>
        <dbReference type="EMBL" id="HJF68530.1"/>
    </source>
</evidence>
<keyword evidence="1" id="KW-0175">Coiled coil</keyword>
<dbReference type="RefSeq" id="WP_278675854.1">
    <property type="nucleotide sequence ID" value="NZ_DYVT01000110.1"/>
</dbReference>
<protein>
    <submittedName>
        <fullName evidence="2">Siphovirus Gp157 family protein</fullName>
    </submittedName>
</protein>
<comment type="caution">
    <text evidence="2">The sequence shown here is derived from an EMBL/GenBank/DDBJ whole genome shotgun (WGS) entry which is preliminary data.</text>
</comment>
<gene>
    <name evidence="2" type="ORF">K8V85_09495</name>
</gene>
<reference evidence="2" key="2">
    <citation type="submission" date="2021-09" db="EMBL/GenBank/DDBJ databases">
        <authorList>
            <person name="Gilroy R."/>
        </authorList>
    </citation>
    <scope>NUCLEOTIDE SEQUENCE</scope>
    <source>
        <strain evidence="2">CHK149-3286</strain>
    </source>
</reference>
<accession>A0A921H2N1</accession>
<dbReference type="AlphaFoldDB" id="A0A921H2N1"/>
<reference evidence="2" key="1">
    <citation type="journal article" date="2021" name="PeerJ">
        <title>Extensive microbial diversity within the chicken gut microbiome revealed by metagenomics and culture.</title>
        <authorList>
            <person name="Gilroy R."/>
            <person name="Ravi A."/>
            <person name="Getino M."/>
            <person name="Pursley I."/>
            <person name="Horton D.L."/>
            <person name="Alikhan N.F."/>
            <person name="Baker D."/>
            <person name="Gharbi K."/>
            <person name="Hall N."/>
            <person name="Watson M."/>
            <person name="Adriaenssens E.M."/>
            <person name="Foster-Nyarko E."/>
            <person name="Jarju S."/>
            <person name="Secka A."/>
            <person name="Antonio M."/>
            <person name="Oren A."/>
            <person name="Chaudhuri R.R."/>
            <person name="La Ragione R."/>
            <person name="Hildebrand F."/>
            <person name="Pallen M.J."/>
        </authorList>
    </citation>
    <scope>NUCLEOTIDE SEQUENCE</scope>
    <source>
        <strain evidence="2">CHK149-3286</strain>
    </source>
</reference>
<feature type="coiled-coil region" evidence="1">
    <location>
        <begin position="48"/>
        <end position="89"/>
    </location>
</feature>
<dbReference type="Proteomes" id="UP000706163">
    <property type="component" value="Unassembled WGS sequence"/>
</dbReference>
<sequence>MNLFDLSQNFKQVYDEIQQGENSEVYMDTLNSIDEAIEDKAVGYAKVIKNIEGDNEALSKEIKRLQERKKSNENAIKNLKENLTEAMEYTGKTVFKTPLFSFGIQNNKPSANIIDESQIPDNYFEEQPKKLDKKRLLEDLQNGEEIDGASIKQSRSLRIR</sequence>
<dbReference type="Pfam" id="PF05565">
    <property type="entry name" value="Sipho_Gp157"/>
    <property type="match status" value="1"/>
</dbReference>
<evidence type="ECO:0000256" key="1">
    <source>
        <dbReference type="SAM" id="Coils"/>
    </source>
</evidence>